<feature type="domain" description="CD-NTase-associated protein 12/Pycsar effector protein TIR" evidence="1">
    <location>
        <begin position="7"/>
        <end position="126"/>
    </location>
</feature>
<accession>A0A078M2N7</accession>
<evidence type="ECO:0000313" key="2">
    <source>
        <dbReference type="EMBL" id="CEA00504.1"/>
    </source>
</evidence>
<reference evidence="2" key="1">
    <citation type="submission" date="2014-07" db="EMBL/GenBank/DDBJ databases">
        <authorList>
            <person name="Urmite Genomes Urmite Genomes"/>
        </authorList>
    </citation>
    <scope>NUCLEOTIDE SEQUENCE</scope>
    <source>
        <strain evidence="2">12M76_air</strain>
    </source>
</reference>
<sequence length="287" mass="32294">MNNKPTVFIASSSEAIPVAEAVHIKLEQELRVRLWENAFDLSSITITTLIDKTKEADYSVFVFHPDDKSIIRDKEYSAVRDNVILELGMFIGALGLERCFILVPKSAETAFRLPTDLAGVTASFYDDQEENLSDAVTGCCAKIKQAIKKIESQKNKTESTSEVEILKSQLNHTQSQLWSLGHDVQRAQEQAQQLHESIKHHFFSIAKPATPAEIKAWEDGAKESYLKEVKIRDHHVYFVDRDVIIPPLHGASSISVIVAQGAKVYGVDKWSHNSIYYMDGYRSDARV</sequence>
<proteinExistence type="predicted"/>
<evidence type="ECO:0000259" key="1">
    <source>
        <dbReference type="Pfam" id="PF10137"/>
    </source>
</evidence>
<organism evidence="2">
    <name type="scientific">Pseudomonas saudimassiliensis</name>
    <dbReference type="NCBI Taxonomy" id="1461581"/>
    <lineage>
        <taxon>Bacteria</taxon>
        <taxon>Pseudomonadati</taxon>
        <taxon>Pseudomonadota</taxon>
        <taxon>Gammaproteobacteria</taxon>
        <taxon>Pseudomonadales</taxon>
        <taxon>Pseudomonadaceae</taxon>
        <taxon>Pseudomonas</taxon>
    </lineage>
</organism>
<dbReference type="RefSeq" id="WP_044497634.1">
    <property type="nucleotide sequence ID" value="NZ_LK391969.1"/>
</dbReference>
<dbReference type="InterPro" id="IPR019302">
    <property type="entry name" value="CAP12/PCTIR_TIR_dom"/>
</dbReference>
<protein>
    <submittedName>
        <fullName evidence="2">Putative nucleotide-binding protein containing TIR-like domain protein</fullName>
    </submittedName>
</protein>
<dbReference type="Pfam" id="PF10137">
    <property type="entry name" value="CAP12-PCTIR_TIR"/>
    <property type="match status" value="1"/>
</dbReference>
<gene>
    <name evidence="2" type="ORF">BN1049_00077</name>
</gene>
<name>A0A078M2N7_9PSED</name>
<dbReference type="EMBL" id="LK391969">
    <property type="protein sequence ID" value="CEF25176.1"/>
    <property type="molecule type" value="Genomic_DNA"/>
</dbReference>
<dbReference type="OrthoDB" id="5497289at2"/>
<dbReference type="GO" id="GO:0050135">
    <property type="term" value="F:NADP+ nucleosidase activity"/>
    <property type="evidence" value="ECO:0007669"/>
    <property type="project" value="InterPro"/>
</dbReference>
<dbReference type="Gene3D" id="1.20.58.70">
    <property type="match status" value="1"/>
</dbReference>
<dbReference type="EMBL" id="LM997413">
    <property type="protein sequence ID" value="CEA00504.1"/>
    <property type="molecule type" value="Genomic_DNA"/>
</dbReference>
<dbReference type="PATRIC" id="fig|1461581.3.peg.71"/>
<dbReference type="AlphaFoldDB" id="A0A078M2N7"/>